<keyword evidence="5" id="KW-0406">Ion transport</keyword>
<accession>A0CW00</accession>
<dbReference type="Pfam" id="PF08454">
    <property type="entry name" value="RIH_assoc"/>
    <property type="match status" value="1"/>
</dbReference>
<dbReference type="eggNOG" id="KOG3533">
    <property type="taxonomic scope" value="Eukaryota"/>
</dbReference>
<dbReference type="STRING" id="5888.A0CW00"/>
<protein>
    <submittedName>
        <fullName evidence="14">Uncharacterized protein</fullName>
    </submittedName>
</protein>
<keyword evidence="8" id="KW-0407">Ion channel</keyword>
<keyword evidence="15" id="KW-1185">Reference proteome</keyword>
<dbReference type="InterPro" id="IPR005821">
    <property type="entry name" value="Ion_trans_dom"/>
</dbReference>
<evidence type="ECO:0000256" key="7">
    <source>
        <dbReference type="ARBA" id="ARBA00023286"/>
    </source>
</evidence>
<dbReference type="OrthoDB" id="76898at2759"/>
<evidence type="ECO:0000256" key="6">
    <source>
        <dbReference type="ARBA" id="ARBA00023136"/>
    </source>
</evidence>
<feature type="domain" description="RIH" evidence="12">
    <location>
        <begin position="542"/>
        <end position="719"/>
    </location>
</feature>
<feature type="transmembrane region" description="Helical" evidence="10">
    <location>
        <begin position="2468"/>
        <end position="2491"/>
    </location>
</feature>
<dbReference type="GO" id="GO:0016020">
    <property type="term" value="C:membrane"/>
    <property type="evidence" value="ECO:0007669"/>
    <property type="project" value="InterPro"/>
</dbReference>
<dbReference type="InterPro" id="IPR013662">
    <property type="entry name" value="RIH_assoc-dom"/>
</dbReference>
<evidence type="ECO:0000256" key="8">
    <source>
        <dbReference type="ARBA" id="ARBA00023303"/>
    </source>
</evidence>
<keyword evidence="4 10" id="KW-1133">Transmembrane helix</keyword>
<dbReference type="InterPro" id="IPR015925">
    <property type="entry name" value="Ryanodine_IP3_receptor"/>
</dbReference>
<dbReference type="Pfam" id="PF00520">
    <property type="entry name" value="Ion_trans"/>
    <property type="match status" value="1"/>
</dbReference>
<dbReference type="Gene3D" id="1.10.287.70">
    <property type="match status" value="1"/>
</dbReference>
<feature type="coiled-coil region" evidence="9">
    <location>
        <begin position="1181"/>
        <end position="1212"/>
    </location>
</feature>
<feature type="transmembrane region" description="Helical" evidence="10">
    <location>
        <begin position="2329"/>
        <end position="2349"/>
    </location>
</feature>
<dbReference type="KEGG" id="ptm:GSPATT00001169001"/>
<dbReference type="OMA" id="IYHEREL"/>
<evidence type="ECO:0000256" key="4">
    <source>
        <dbReference type="ARBA" id="ARBA00022989"/>
    </source>
</evidence>
<dbReference type="Pfam" id="PF01365">
    <property type="entry name" value="RYDR_ITPR"/>
    <property type="match status" value="1"/>
</dbReference>
<dbReference type="InParanoid" id="A0CW00"/>
<gene>
    <name evidence="14" type="ORF">GSPATT00001169001</name>
</gene>
<dbReference type="HOGENOM" id="CLU_227581_0_0_1"/>
<dbReference type="InterPro" id="IPR000699">
    <property type="entry name" value="RIH_dom"/>
</dbReference>
<dbReference type="GeneID" id="5028149"/>
<name>A0CW00_PARTE</name>
<feature type="transmembrane region" description="Helical" evidence="10">
    <location>
        <begin position="2503"/>
        <end position="2524"/>
    </location>
</feature>
<dbReference type="PANTHER" id="PTHR45816:SF4">
    <property type="entry name" value="RYR_IP3R HOMOLOGY ASSOCIATED DOMAIN-CONTAINING PROTEIN"/>
    <property type="match status" value="1"/>
</dbReference>
<keyword evidence="6 10" id="KW-0472">Membrane</keyword>
<dbReference type="Gene3D" id="2.80.10.50">
    <property type="match status" value="1"/>
</dbReference>
<evidence type="ECO:0000256" key="2">
    <source>
        <dbReference type="ARBA" id="ARBA00022448"/>
    </source>
</evidence>
<dbReference type="Proteomes" id="UP000000600">
    <property type="component" value="Unassembled WGS sequence"/>
</dbReference>
<evidence type="ECO:0000256" key="1">
    <source>
        <dbReference type="ARBA" id="ARBA00004127"/>
    </source>
</evidence>
<evidence type="ECO:0000256" key="3">
    <source>
        <dbReference type="ARBA" id="ARBA00022692"/>
    </source>
</evidence>
<evidence type="ECO:0000256" key="5">
    <source>
        <dbReference type="ARBA" id="ARBA00023065"/>
    </source>
</evidence>
<keyword evidence="2" id="KW-0813">Transport</keyword>
<evidence type="ECO:0000259" key="12">
    <source>
        <dbReference type="Pfam" id="PF01365"/>
    </source>
</evidence>
<dbReference type="SUPFAM" id="SSF100909">
    <property type="entry name" value="IP3 receptor type 1 binding core, domain 2"/>
    <property type="match status" value="2"/>
</dbReference>
<sequence length="2674" mass="313900">MKPQQNLKYGSIVRIQGKTDSGGQGFISAKGFFDKAVYYQTYEDLNDLNNFREGLFQLLPRGSFEIHDEYYKTKQIFVLYERNRNKGLLYRVKSEKEQFLAMIENKMNEELYFGAEAIFKHIESGYYLVSSDECSDQRSDSFKIKLQPYLSSNIIFKLEACKSHQKTGRPIQTKEQVKILSDSSKFWLEKSLKAPVQLDHKPPLSDLRPDLKGLSNESHRYELIISHNSTSSWKIDQYQSYEEYIQPSNLIQDRDLCVFNFTQNNSYLCIDLRKNSLALKQIDQKTQVPIDCLWEITFTQEKNEQKCQQTVPQFQSKPIITRLPSVLATKVSLPLSLIGLPGALQSSGRTSANVAAGAGPYVGQLTQQKRNKHIYQTILLRHYLTGKLIKCAERLDDDDCIQAFIDEIGTPIDLQLANNHDQEFIDGSYVNLVHDDNTLTLIKLNQHHTQQSFGQIKDISSLGGFFNKHTQTEENLFKTAFKGKKTTDAFIIKRVDCNYKTELIQAFSALEYLINFSGALKVNHQYFASMANLEQIKQIEKLLAGLSKFIINLEIDEEEDEEVDAFVNSRRQIIMKELYYIEILIEILYSLCYKSGTKKLLFWKHQKQLIKTLFSETYSLLTKLIQNNNANKTYASQWMEMYLHQYIMVSEPYIQRFLAEILDNNVQAIKKFLNQNLVIRIIEIIGSQVPHEKYLKILSSICVSNGLPVKENQSLVLQQFFLKIGFDFCFQFKIDEQQQLQVLCPIQKTNKFRTFEEFYRESQKVDSFQQWNYFQSYFDLLGDICMKRNKQAKKYVDDNFPLQVLLKILVEAEKNSRFSIMRPILKLIRYAYIDNVPFEKVKRIKRVQIFSALDDEYPQFADVIDANHPLQELNVFVLVQLEKNKNLWKNIEFQRTLQEILKIIGCQLDFGFYVNLDQIEQILNYMYQICSSINEFSFGSEKENSMLSSQQGTYVQSFIDHKLKATRLSESNSVKISCKQLACEIIQKIFDFEANLRVFEAAKLLKTLLIELKIIENIEQQQQGSSRNIKSNTKIKALFTSESSKPNAKSIADKLKKKSTEEEKIFYDPQNWISKFKLLLQKRTLADVEFFELIFAELSFYENPLLPKYSIEILKRAYGQRKELISNFEKIIIVVSGKTLELSELSSLIFNKFDILTDSYFIEMYNENSPTFQKQNIIWNLNQQEAQKAGLIQNLQRLNKYLKKDFDKSKQQVSLNYEDYYPDNRSRIIYHERELNYRLHQSLLIAQELHIPILNFIKIFVPSLSEIYWKLLHACYDYLTLIIWNHMENKIALSKYKESMYPHLQYNIGMIDFLKALFANNKPLIYSQREIPNVLQMVLKQCDSQPLSNYYKSKLLDFLRIILIFNSSYIPQNQTLTLQNLQENSYANLILSLNLAASDIMATQNSEQSFSDVTSQSSEPIIENLILTEDQVSYYINQYQLEYSRLNKDQIQFDISPEITYMYTFFGLFSQLVEEQHKVNQKKCRKIHTFPDLIKLLSLSQQVWPLKRYLRAYTNRLYYCQGRDVVTQFIQVDFITILDDLECIIELKSSQSLSFFNQVTIVNPIRYKYLISYIYLYLEEILITLHYVFNNIEFLEDLEEQLQLNRGKNKLIIHLQIFDLIQKLILIERFYQKQNIGHLSKIILNILHSIVSTFDLHVLKIRDQLFVLTLKQINSYEKAMQLNSSNLIISSEAIDSEIRNSLENTSRFQHNEEEYKKSLIDSIFSVDRFTQGKQALGNLVKYWKNTKRSSLQPEDLNERINHKLKRVINILSLSSSFQIFLEEEFLEACKKMLSIGQESMLAYQTKFEVTSLKHYIQNIIHMSISNEAQFTDDLRIFFLKMISKLITEKNQANSIQLVQVDQWPSEYWIDYKQEIENAQNFLVDCGAADLVIALFSEQKLEIRLDLLSECLLFLIAFLLGGNTKAQNAILEKLKKDEQNTVLTNFRVLISKLTQVINNNFSIITQEQSESSELIQTVDNYDFYDVDTQTMIRLNVIDPDDAKETAFKKLCLDVICRFFRVMQLFCENNNVEMKKYIRQQTDQKNNPKILSTNFIEFASVQLRVYFKILSKAIIVIPQSMLDFVNEVIQLPCVDNQITLCNTTFFEDASHMAQFFNDKNNQIQRLFENSEDLQELQELQNKILQAVLSVLEGNEEKIYRDLSNKLEAQFLINFLKNNLESLNITNSQDLEQVLQLQDKVFDSEMQKILNVCIIQQQMTQHSDNKWLVQFQEKMEQFPELPKIFEKLQNLTHKIEIIYQGKKMKVFFPFHPYFHLLSEQTKQELLFTVNRETQRDKLVGMLSQSEILFYELEHNYKLNHFRIPITQQNLDLLQNLASTFAVLINLAMIFFYTVVVKENTYFLYSNQINQLIINLLSLGQLFSQIALFIMVSLQRVPIAIEKNRQKKDSLLSYIVFFKEETCLILLFLVIISFYGVFFNSNFYVIHLVEIFSRNSLLKNVFQAISYNAKQLFVVGLLGILFVFAFSVISFNVYFDDIYQGEQTETCNSLITCMITLITSGVIGNSMINWDPLKFFFDMLFTVFFGLLFTNIIQGIMIDTFAELRDQRQKIEEDIKNKCFICAASRTDLEKMNVSFDEHTHQLHYMWNYIFYVKCLKLKEWTEYTGLEYWIHAKLESDDITWFPESVNDDANLTDQMSKMEQILSDVIVLQNEILRRI</sequence>
<dbReference type="InterPro" id="IPR035910">
    <property type="entry name" value="RyR/IP3R_RIH_dom_sf"/>
</dbReference>
<feature type="domain" description="Ion transport" evidence="11">
    <location>
        <begin position="2336"/>
        <end position="2564"/>
    </location>
</feature>
<feature type="domain" description="RyR/IP3R Homology associated" evidence="13">
    <location>
        <begin position="2010"/>
        <end position="2110"/>
    </location>
</feature>
<evidence type="ECO:0000256" key="9">
    <source>
        <dbReference type="SAM" id="Coils"/>
    </source>
</evidence>
<keyword evidence="9" id="KW-0175">Coiled coil</keyword>
<dbReference type="GO" id="GO:0012505">
    <property type="term" value="C:endomembrane system"/>
    <property type="evidence" value="ECO:0007669"/>
    <property type="project" value="UniProtKB-SubCell"/>
</dbReference>
<dbReference type="EMBL" id="CT868207">
    <property type="protein sequence ID" value="CAK74967.1"/>
    <property type="molecule type" value="Genomic_DNA"/>
</dbReference>
<organism evidence="14 15">
    <name type="scientific">Paramecium tetraurelia</name>
    <dbReference type="NCBI Taxonomy" id="5888"/>
    <lineage>
        <taxon>Eukaryota</taxon>
        <taxon>Sar</taxon>
        <taxon>Alveolata</taxon>
        <taxon>Ciliophora</taxon>
        <taxon>Intramacronucleata</taxon>
        <taxon>Oligohymenophorea</taxon>
        <taxon>Peniculida</taxon>
        <taxon>Parameciidae</taxon>
        <taxon>Paramecium</taxon>
    </lineage>
</organism>
<comment type="subcellular location">
    <subcellularLocation>
        <location evidence="1">Endomembrane system</location>
        <topology evidence="1">Multi-pass membrane protein</topology>
    </subcellularLocation>
</comment>
<reference evidence="14 15" key="1">
    <citation type="journal article" date="2006" name="Nature">
        <title>Global trends of whole-genome duplications revealed by the ciliate Paramecium tetraurelia.</title>
        <authorList>
            <consortium name="Genoscope"/>
            <person name="Aury J.-M."/>
            <person name="Jaillon O."/>
            <person name="Duret L."/>
            <person name="Noel B."/>
            <person name="Jubin C."/>
            <person name="Porcel B.M."/>
            <person name="Segurens B."/>
            <person name="Daubin V."/>
            <person name="Anthouard V."/>
            <person name="Aiach N."/>
            <person name="Arnaiz O."/>
            <person name="Billaut A."/>
            <person name="Beisson J."/>
            <person name="Blanc I."/>
            <person name="Bouhouche K."/>
            <person name="Camara F."/>
            <person name="Duharcourt S."/>
            <person name="Guigo R."/>
            <person name="Gogendeau D."/>
            <person name="Katinka M."/>
            <person name="Keller A.-M."/>
            <person name="Kissmehl R."/>
            <person name="Klotz C."/>
            <person name="Koll F."/>
            <person name="Le Moue A."/>
            <person name="Lepere C."/>
            <person name="Malinsky S."/>
            <person name="Nowacki M."/>
            <person name="Nowak J.K."/>
            <person name="Plattner H."/>
            <person name="Poulain J."/>
            <person name="Ruiz F."/>
            <person name="Serrano V."/>
            <person name="Zagulski M."/>
            <person name="Dessen P."/>
            <person name="Betermier M."/>
            <person name="Weissenbach J."/>
            <person name="Scarpelli C."/>
            <person name="Schachter V."/>
            <person name="Sperling L."/>
            <person name="Meyer E."/>
            <person name="Cohen J."/>
            <person name="Wincker P."/>
        </authorList>
    </citation>
    <scope>NUCLEOTIDE SEQUENCE [LARGE SCALE GENOMIC DNA]</scope>
    <source>
        <strain evidence="14 15">Stock d4-2</strain>
    </source>
</reference>
<evidence type="ECO:0000259" key="11">
    <source>
        <dbReference type="Pfam" id="PF00520"/>
    </source>
</evidence>
<evidence type="ECO:0000313" key="14">
    <source>
        <dbReference type="EMBL" id="CAK74967.1"/>
    </source>
</evidence>
<evidence type="ECO:0000313" key="15">
    <source>
        <dbReference type="Proteomes" id="UP000000600"/>
    </source>
</evidence>
<dbReference type="GO" id="GO:0005262">
    <property type="term" value="F:calcium channel activity"/>
    <property type="evidence" value="ECO:0007669"/>
    <property type="project" value="InterPro"/>
</dbReference>
<keyword evidence="3 10" id="KW-0812">Transmembrane</keyword>
<evidence type="ECO:0000259" key="13">
    <source>
        <dbReference type="Pfam" id="PF08454"/>
    </source>
</evidence>
<evidence type="ECO:0000256" key="10">
    <source>
        <dbReference type="SAM" id="Phobius"/>
    </source>
</evidence>
<keyword evidence="7" id="KW-1071">Ligand-gated ion channel</keyword>
<feature type="transmembrane region" description="Helical" evidence="10">
    <location>
        <begin position="2536"/>
        <end position="2558"/>
    </location>
</feature>
<feature type="transmembrane region" description="Helical" evidence="10">
    <location>
        <begin position="2410"/>
        <end position="2434"/>
    </location>
</feature>
<dbReference type="RefSeq" id="XP_001442364.1">
    <property type="nucleotide sequence ID" value="XM_001442327.1"/>
</dbReference>
<dbReference type="PANTHER" id="PTHR45816">
    <property type="entry name" value="MIR DOMAIN-CONTAINING PROTEIN"/>
    <property type="match status" value="1"/>
</dbReference>
<proteinExistence type="predicted"/>